<evidence type="ECO:0000256" key="9">
    <source>
        <dbReference type="ARBA" id="ARBA00022723"/>
    </source>
</evidence>
<dbReference type="InterPro" id="IPR000462">
    <property type="entry name" value="CDP-OH_P_trans"/>
</dbReference>
<dbReference type="GO" id="GO:0005794">
    <property type="term" value="C:Golgi apparatus"/>
    <property type="evidence" value="ECO:0007669"/>
    <property type="project" value="TreeGrafter"/>
</dbReference>
<keyword evidence="13 18" id="KW-0472">Membrane</keyword>
<dbReference type="InterPro" id="IPR043130">
    <property type="entry name" value="CDP-OH_PTrfase_TM_dom"/>
</dbReference>
<keyword evidence="22" id="KW-1185">Reference proteome</keyword>
<dbReference type="Proteomes" id="UP000274131">
    <property type="component" value="Unassembled WGS sequence"/>
</dbReference>
<dbReference type="GO" id="GO:0046872">
    <property type="term" value="F:metal ion binding"/>
    <property type="evidence" value="ECO:0007669"/>
    <property type="project" value="UniProtKB-KW"/>
</dbReference>
<accession>A0A0N4V2K1</accession>
<evidence type="ECO:0000256" key="2">
    <source>
        <dbReference type="ARBA" id="ARBA00001946"/>
    </source>
</evidence>
<evidence type="ECO:0000256" key="10">
    <source>
        <dbReference type="ARBA" id="ARBA00022842"/>
    </source>
</evidence>
<keyword evidence="14 18" id="KW-0594">Phospholipid biosynthesis</keyword>
<evidence type="ECO:0000256" key="14">
    <source>
        <dbReference type="ARBA" id="ARBA00023209"/>
    </source>
</evidence>
<dbReference type="EMBL" id="UXUI01007719">
    <property type="protein sequence ID" value="VDD89015.1"/>
    <property type="molecule type" value="Genomic_DNA"/>
</dbReference>
<evidence type="ECO:0000256" key="16">
    <source>
        <dbReference type="ARBA" id="ARBA00023264"/>
    </source>
</evidence>
<feature type="transmembrane region" description="Helical" evidence="20">
    <location>
        <begin position="15"/>
        <end position="34"/>
    </location>
</feature>
<feature type="transmembrane region" description="Helical" evidence="20">
    <location>
        <begin position="137"/>
        <end position="158"/>
    </location>
</feature>
<dbReference type="EC" id="2.7.8.11" evidence="5 18"/>
<dbReference type="WBParaSite" id="EVEC_0000422601-mRNA-1">
    <property type="protein sequence ID" value="EVEC_0000422601-mRNA-1"/>
    <property type="gene ID" value="EVEC_0000422601"/>
</dbReference>
<evidence type="ECO:0000256" key="19">
    <source>
        <dbReference type="RuleBase" id="RU003750"/>
    </source>
</evidence>
<comment type="cofactor">
    <cofactor evidence="1">
        <name>Mn(2+)</name>
        <dbReference type="ChEBI" id="CHEBI:29035"/>
    </cofactor>
</comment>
<feature type="transmembrane region" description="Helical" evidence="20">
    <location>
        <begin position="164"/>
        <end position="182"/>
    </location>
</feature>
<dbReference type="PIRSF" id="PIRSF000848">
    <property type="entry name" value="CDP_diag_ino_3_P"/>
    <property type="match status" value="1"/>
</dbReference>
<organism evidence="23">
    <name type="scientific">Enterobius vermicularis</name>
    <name type="common">Human pinworm</name>
    <dbReference type="NCBI Taxonomy" id="51028"/>
    <lineage>
        <taxon>Eukaryota</taxon>
        <taxon>Metazoa</taxon>
        <taxon>Ecdysozoa</taxon>
        <taxon>Nematoda</taxon>
        <taxon>Chromadorea</taxon>
        <taxon>Rhabditida</taxon>
        <taxon>Spirurina</taxon>
        <taxon>Oxyuridomorpha</taxon>
        <taxon>Oxyuroidea</taxon>
        <taxon>Oxyuridae</taxon>
        <taxon>Enterobius</taxon>
    </lineage>
</organism>
<comment type="catalytic activity">
    <reaction evidence="18">
        <text>a CDP-1,2-diacyl-sn-glycerol + myo-inositol = a 1,2-diacyl-sn-glycero-3-phospho-(1D-myo-inositol) + CMP + H(+)</text>
        <dbReference type="Rhea" id="RHEA:11580"/>
        <dbReference type="ChEBI" id="CHEBI:15378"/>
        <dbReference type="ChEBI" id="CHEBI:17268"/>
        <dbReference type="ChEBI" id="CHEBI:57880"/>
        <dbReference type="ChEBI" id="CHEBI:58332"/>
        <dbReference type="ChEBI" id="CHEBI:60377"/>
        <dbReference type="EC" id="2.7.8.11"/>
    </reaction>
</comment>
<gene>
    <name evidence="21" type="ORF">EVEC_LOCUS3934</name>
</gene>
<dbReference type="InterPro" id="IPR048254">
    <property type="entry name" value="CDP_ALCOHOL_P_TRANSF_CS"/>
</dbReference>
<keyword evidence="12 18" id="KW-0443">Lipid metabolism</keyword>
<comment type="cofactor">
    <cofactor evidence="2">
        <name>Mg(2+)</name>
        <dbReference type="ChEBI" id="CHEBI:18420"/>
    </cofactor>
</comment>
<keyword evidence="7 18" id="KW-0808">Transferase</keyword>
<reference evidence="23" key="1">
    <citation type="submission" date="2017-02" db="UniProtKB">
        <authorList>
            <consortium name="WormBaseParasite"/>
        </authorList>
    </citation>
    <scope>IDENTIFICATION</scope>
</reference>
<keyword evidence="8 20" id="KW-0812">Transmembrane</keyword>
<evidence type="ECO:0000256" key="4">
    <source>
        <dbReference type="ARBA" id="ARBA00010441"/>
    </source>
</evidence>
<evidence type="ECO:0000256" key="12">
    <source>
        <dbReference type="ARBA" id="ARBA00023098"/>
    </source>
</evidence>
<dbReference type="Gene3D" id="1.20.120.1760">
    <property type="match status" value="1"/>
</dbReference>
<evidence type="ECO:0000256" key="5">
    <source>
        <dbReference type="ARBA" id="ARBA00013212"/>
    </source>
</evidence>
<sequence>MSSVNVWSFYPNLVGYGRIILAILSFEAMTYAPIRAAFFYALSVGLDAVDGILARKFDQCSRFGAMLDQLTDRCGTLGLVMVLGVFYPKYLFWFQISAAVDIASHWLHFHATDLTGAKTHKLSDNLILNLYYTSRKFLFFMCAGNEAFYWLLYINYFWSGPGFFGIHFVPFLAFCCFPVSFLKSAISVVHLITASKTVVSYDVAQRVK</sequence>
<evidence type="ECO:0000256" key="15">
    <source>
        <dbReference type="ARBA" id="ARBA00023211"/>
    </source>
</evidence>
<evidence type="ECO:0000313" key="22">
    <source>
        <dbReference type="Proteomes" id="UP000274131"/>
    </source>
</evidence>
<dbReference type="STRING" id="51028.A0A0N4V2K1"/>
<comment type="similarity">
    <text evidence="4 18 19">Belongs to the CDP-alcohol phosphatidyltransferase class-I family.</text>
</comment>
<dbReference type="PROSITE" id="PS00379">
    <property type="entry name" value="CDP_ALCOHOL_P_TRANSF"/>
    <property type="match status" value="1"/>
</dbReference>
<dbReference type="GO" id="GO:0006661">
    <property type="term" value="P:phosphatidylinositol biosynthetic process"/>
    <property type="evidence" value="ECO:0007669"/>
    <property type="project" value="TreeGrafter"/>
</dbReference>
<evidence type="ECO:0000256" key="1">
    <source>
        <dbReference type="ARBA" id="ARBA00001936"/>
    </source>
</evidence>
<keyword evidence="15" id="KW-0464">Manganese</keyword>
<evidence type="ECO:0000256" key="7">
    <source>
        <dbReference type="ARBA" id="ARBA00022679"/>
    </source>
</evidence>
<dbReference type="AlphaFoldDB" id="A0A0N4V2K1"/>
<evidence type="ECO:0000256" key="8">
    <source>
        <dbReference type="ARBA" id="ARBA00022692"/>
    </source>
</evidence>
<reference evidence="21 22" key="2">
    <citation type="submission" date="2018-10" db="EMBL/GenBank/DDBJ databases">
        <authorList>
            <consortium name="Pathogen Informatics"/>
        </authorList>
    </citation>
    <scope>NUCLEOTIDE SEQUENCE [LARGE SCALE GENOMIC DNA]</scope>
</reference>
<proteinExistence type="inferred from homology"/>
<evidence type="ECO:0000313" key="21">
    <source>
        <dbReference type="EMBL" id="VDD89015.1"/>
    </source>
</evidence>
<evidence type="ECO:0000256" key="20">
    <source>
        <dbReference type="SAM" id="Phobius"/>
    </source>
</evidence>
<dbReference type="PANTHER" id="PTHR15362">
    <property type="entry name" value="PHOSPHATIDYLINOSITOL SYNTHASE"/>
    <property type="match status" value="1"/>
</dbReference>
<keyword evidence="16 18" id="KW-1208">Phospholipid metabolism</keyword>
<dbReference type="OrthoDB" id="10251079at2759"/>
<evidence type="ECO:0000313" key="23">
    <source>
        <dbReference type="WBParaSite" id="EVEC_0000422601-mRNA-1"/>
    </source>
</evidence>
<name>A0A0N4V2K1_ENTVE</name>
<keyword evidence="6 18" id="KW-0444">Lipid biosynthesis</keyword>
<dbReference type="PANTHER" id="PTHR15362:SF4">
    <property type="entry name" value="CDP-DIACYLGLYCEROL--INOSITOL 3-PHOSPHATIDYLTRANSFERASE"/>
    <property type="match status" value="1"/>
</dbReference>
<evidence type="ECO:0000256" key="3">
    <source>
        <dbReference type="ARBA" id="ARBA00004141"/>
    </source>
</evidence>
<keyword evidence="11 20" id="KW-1133">Transmembrane helix</keyword>
<evidence type="ECO:0000256" key="13">
    <source>
        <dbReference type="ARBA" id="ARBA00023136"/>
    </source>
</evidence>
<keyword evidence="10" id="KW-0460">Magnesium</keyword>
<dbReference type="GO" id="GO:0016020">
    <property type="term" value="C:membrane"/>
    <property type="evidence" value="ECO:0007669"/>
    <property type="project" value="UniProtKB-SubCell"/>
</dbReference>
<protein>
    <recommendedName>
        <fullName evidence="17 18">CDP-diacylglycerol--inositol 3-phosphatidyltransferase</fullName>
        <ecNumber evidence="5 18">2.7.8.11</ecNumber>
    </recommendedName>
</protein>
<evidence type="ECO:0000256" key="11">
    <source>
        <dbReference type="ARBA" id="ARBA00022989"/>
    </source>
</evidence>
<evidence type="ECO:0000256" key="6">
    <source>
        <dbReference type="ARBA" id="ARBA00022516"/>
    </source>
</evidence>
<dbReference type="FunFam" id="1.20.120.1760:FF:000003">
    <property type="entry name" value="CDP-diacylglycerol--inositol 3-phosphatidyltransferase"/>
    <property type="match status" value="1"/>
</dbReference>
<comment type="subcellular location">
    <subcellularLocation>
        <location evidence="3">Membrane</location>
        <topology evidence="3">Multi-pass membrane protein</topology>
    </subcellularLocation>
</comment>
<dbReference type="InterPro" id="IPR014387">
    <property type="entry name" value="CDP_diag_ino_3_P_euk"/>
</dbReference>
<dbReference type="GO" id="GO:0003881">
    <property type="term" value="F:CDP-diacylglycerol-inositol 3-phosphatidyltransferase activity"/>
    <property type="evidence" value="ECO:0007669"/>
    <property type="project" value="UniProtKB-UniRule"/>
</dbReference>
<evidence type="ECO:0000256" key="18">
    <source>
        <dbReference type="PIRNR" id="PIRNR000848"/>
    </source>
</evidence>
<keyword evidence="9" id="KW-0479">Metal-binding</keyword>
<dbReference type="Pfam" id="PF01066">
    <property type="entry name" value="CDP-OH_P_transf"/>
    <property type="match status" value="1"/>
</dbReference>
<evidence type="ECO:0000256" key="17">
    <source>
        <dbReference type="ARBA" id="ARBA00070582"/>
    </source>
</evidence>